<organism evidence="5">
    <name type="scientific">Naegleria gruberi</name>
    <name type="common">Amoeba</name>
    <dbReference type="NCBI Taxonomy" id="5762"/>
    <lineage>
        <taxon>Eukaryota</taxon>
        <taxon>Discoba</taxon>
        <taxon>Heterolobosea</taxon>
        <taxon>Tetramitia</taxon>
        <taxon>Eutetramitia</taxon>
        <taxon>Vahlkampfiidae</taxon>
        <taxon>Naegleria</taxon>
    </lineage>
</organism>
<dbReference type="SUPFAM" id="SSF52833">
    <property type="entry name" value="Thioredoxin-like"/>
    <property type="match status" value="1"/>
</dbReference>
<keyword evidence="4" id="KW-0808">Transferase</keyword>
<evidence type="ECO:0000313" key="4">
    <source>
        <dbReference type="EMBL" id="EFC35204.1"/>
    </source>
</evidence>
<gene>
    <name evidence="4" type="ORF">NAEGRDRAFT_82389</name>
</gene>
<dbReference type="GeneID" id="8847784"/>
<dbReference type="EMBL" id="GG739587">
    <property type="protein sequence ID" value="EFC35204.1"/>
    <property type="molecule type" value="Genomic_DNA"/>
</dbReference>
<keyword evidence="5" id="KW-1185">Reference proteome</keyword>
<dbReference type="AlphaFoldDB" id="D2W6U8"/>
<evidence type="ECO:0000259" key="2">
    <source>
        <dbReference type="PROSITE" id="PS50404"/>
    </source>
</evidence>
<evidence type="ECO:0000259" key="3">
    <source>
        <dbReference type="PROSITE" id="PS50405"/>
    </source>
</evidence>
<dbReference type="InterPro" id="IPR010987">
    <property type="entry name" value="Glutathione-S-Trfase_C-like"/>
</dbReference>
<dbReference type="Gene3D" id="1.20.1050.10">
    <property type="match status" value="1"/>
</dbReference>
<proteinExistence type="inferred from homology"/>
<dbReference type="VEuPathDB" id="AmoebaDB:NAEGRDRAFT_82389"/>
<dbReference type="InterPro" id="IPR036249">
    <property type="entry name" value="Thioredoxin-like_sf"/>
</dbReference>
<dbReference type="Gene3D" id="3.40.30.10">
    <property type="entry name" value="Glutaredoxin"/>
    <property type="match status" value="1"/>
</dbReference>
<dbReference type="InterPro" id="IPR036282">
    <property type="entry name" value="Glutathione-S-Trfase_C_sf"/>
</dbReference>
<dbReference type="PROSITE" id="PS50405">
    <property type="entry name" value="GST_CTER"/>
    <property type="match status" value="1"/>
</dbReference>
<dbReference type="STRING" id="5762.D2W6U8"/>
<dbReference type="InterPro" id="IPR004046">
    <property type="entry name" value="GST_C"/>
</dbReference>
<dbReference type="Pfam" id="PF00043">
    <property type="entry name" value="GST_C"/>
    <property type="match status" value="1"/>
</dbReference>
<accession>D2W6U8</accession>
<dbReference type="InterPro" id="IPR040079">
    <property type="entry name" value="Glutathione_S-Trfase"/>
</dbReference>
<dbReference type="PANTHER" id="PTHR44051:SF8">
    <property type="entry name" value="GLUTATHIONE S-TRANSFERASE GSTA"/>
    <property type="match status" value="1"/>
</dbReference>
<dbReference type="RefSeq" id="XP_002667948.1">
    <property type="nucleotide sequence ID" value="XM_002667902.1"/>
</dbReference>
<reference evidence="4 5" key="1">
    <citation type="journal article" date="2010" name="Cell">
        <title>The genome of Naegleria gruberi illuminates early eukaryotic versatility.</title>
        <authorList>
            <person name="Fritz-Laylin L.K."/>
            <person name="Prochnik S.E."/>
            <person name="Ginger M.L."/>
            <person name="Dacks J.B."/>
            <person name="Carpenter M.L."/>
            <person name="Field M.C."/>
            <person name="Kuo A."/>
            <person name="Paredez A."/>
            <person name="Chapman J."/>
            <person name="Pham J."/>
            <person name="Shu S."/>
            <person name="Neupane R."/>
            <person name="Cipriano M."/>
            <person name="Mancuso J."/>
            <person name="Tu H."/>
            <person name="Salamov A."/>
            <person name="Lindquist E."/>
            <person name="Shapiro H."/>
            <person name="Lucas S."/>
            <person name="Grigoriev I.V."/>
            <person name="Cande W.Z."/>
            <person name="Fulton C."/>
            <person name="Rokhsar D.S."/>
            <person name="Dawson S.C."/>
        </authorList>
    </citation>
    <scope>NUCLEOTIDE SEQUENCE [LARGE SCALE GENOMIC DNA]</scope>
    <source>
        <strain evidence="4 5">NEG-M</strain>
    </source>
</reference>
<evidence type="ECO:0000313" key="5">
    <source>
        <dbReference type="Proteomes" id="UP000006671"/>
    </source>
</evidence>
<feature type="domain" description="GST C-terminal" evidence="3">
    <location>
        <begin position="100"/>
        <end position="227"/>
    </location>
</feature>
<dbReference type="InterPro" id="IPR004045">
    <property type="entry name" value="Glutathione_S-Trfase_N"/>
</dbReference>
<dbReference type="Proteomes" id="UP000006671">
    <property type="component" value="Unassembled WGS sequence"/>
</dbReference>
<dbReference type="OrthoDB" id="422574at2759"/>
<dbReference type="Pfam" id="PF13409">
    <property type="entry name" value="GST_N_2"/>
    <property type="match status" value="1"/>
</dbReference>
<sequence>MIPRIILGELLNNTNTQNIHQVEIINLSRDVKDLKSEKYLKLNPQGIVPTLVIEYINNNNNNINDNNNEPTIIVIYETLAICYFLSELFINGKLEPNRNNLQKRAKFHQWMSLICNSLQNDSYHYYYSHRYVKSIEQEELLKKETEERMFEKFKIFENELKDGREYILGNNEYSIIDIYLFVVATWTRNMNLKARDLPFLGKYLERIFNRKIVNEIVKSERDSEPYY</sequence>
<evidence type="ECO:0000256" key="1">
    <source>
        <dbReference type="ARBA" id="ARBA00007409"/>
    </source>
</evidence>
<dbReference type="SUPFAM" id="SSF47616">
    <property type="entry name" value="GST C-terminal domain-like"/>
    <property type="match status" value="1"/>
</dbReference>
<dbReference type="KEGG" id="ngr:NAEGRDRAFT_82389"/>
<comment type="similarity">
    <text evidence="1">Belongs to the GST superfamily.</text>
</comment>
<dbReference type="SFLD" id="SFLDS00019">
    <property type="entry name" value="Glutathione_Transferase_(cytos"/>
    <property type="match status" value="1"/>
</dbReference>
<name>D2W6U8_NAEGR</name>
<dbReference type="PROSITE" id="PS50404">
    <property type="entry name" value="GST_NTER"/>
    <property type="match status" value="1"/>
</dbReference>
<dbReference type="GO" id="GO:0016740">
    <property type="term" value="F:transferase activity"/>
    <property type="evidence" value="ECO:0007669"/>
    <property type="project" value="UniProtKB-KW"/>
</dbReference>
<dbReference type="PANTHER" id="PTHR44051">
    <property type="entry name" value="GLUTATHIONE S-TRANSFERASE-RELATED"/>
    <property type="match status" value="1"/>
</dbReference>
<feature type="domain" description="GST N-terminal" evidence="2">
    <location>
        <begin position="1"/>
        <end position="93"/>
    </location>
</feature>
<dbReference type="InParanoid" id="D2W6U8"/>
<protein>
    <submittedName>
        <fullName evidence="4">Glutathione S-transferase</fullName>
    </submittedName>
</protein>